<dbReference type="PROSITE" id="PS50110">
    <property type="entry name" value="RESPONSE_REGULATORY"/>
    <property type="match status" value="1"/>
</dbReference>
<dbReference type="HOGENOM" id="CLU_000445_69_17_7"/>
<dbReference type="Proteomes" id="UP000007073">
    <property type="component" value="Chromosome"/>
</dbReference>
<dbReference type="SUPFAM" id="SSF52172">
    <property type="entry name" value="CheY-like"/>
    <property type="match status" value="1"/>
</dbReference>
<dbReference type="STRING" id="269799.Gmet_2827"/>
<sequence>MATDPQDTAQVVIVDDEPFIRDAVVKLLACEGIAAVAAENGDECLDLLRKGFRGIILMDVMMPRRNGWQTIRAMADESLVAGNIISMLTSVDEPDEQMEGLQELVFDYITKPFDPSEMVATVRTYLGCLEQMRGGN</sequence>
<accession>Q39RS9</accession>
<dbReference type="GO" id="GO:0000160">
    <property type="term" value="P:phosphorelay signal transduction system"/>
    <property type="evidence" value="ECO:0007669"/>
    <property type="project" value="InterPro"/>
</dbReference>
<organism evidence="4 5">
    <name type="scientific">Geobacter metallireducens (strain ATCC 53774 / DSM 7210 / GS-15)</name>
    <dbReference type="NCBI Taxonomy" id="269799"/>
    <lineage>
        <taxon>Bacteria</taxon>
        <taxon>Pseudomonadati</taxon>
        <taxon>Thermodesulfobacteriota</taxon>
        <taxon>Desulfuromonadia</taxon>
        <taxon>Geobacterales</taxon>
        <taxon>Geobacteraceae</taxon>
        <taxon>Geobacter</taxon>
    </lineage>
</organism>
<keyword evidence="1 2" id="KW-0597">Phosphoprotein</keyword>
<feature type="modified residue" description="4-aspartylphosphate" evidence="2">
    <location>
        <position position="59"/>
    </location>
</feature>
<feature type="domain" description="Response regulatory" evidence="3">
    <location>
        <begin position="10"/>
        <end position="126"/>
    </location>
</feature>
<reference evidence="4 5" key="2">
    <citation type="journal article" date="2009" name="BMC Microbiol.">
        <title>The genome sequence of Geobacter metallireducens: features of metabolism, physiology and regulation common and dissimilar to Geobacter sulfurreducens.</title>
        <authorList>
            <person name="Aklujkar M."/>
            <person name="Krushkal J."/>
            <person name="DiBartolo G."/>
            <person name="Lapidus A."/>
            <person name="Land M.L."/>
            <person name="Lovley D.R."/>
        </authorList>
    </citation>
    <scope>NUCLEOTIDE SEQUENCE [LARGE SCALE GENOMIC DNA]</scope>
    <source>
        <strain evidence="5">ATCC 53774 / DSM 7210 / GS-15</strain>
    </source>
</reference>
<keyword evidence="5" id="KW-1185">Reference proteome</keyword>
<dbReference type="RefSeq" id="WP_004513977.1">
    <property type="nucleotide sequence ID" value="NC_007517.1"/>
</dbReference>
<dbReference type="KEGG" id="gme:Gmet_2827"/>
<dbReference type="CDD" id="cd00156">
    <property type="entry name" value="REC"/>
    <property type="match status" value="1"/>
</dbReference>
<evidence type="ECO:0000313" key="4">
    <source>
        <dbReference type="EMBL" id="ABB33045.1"/>
    </source>
</evidence>
<protein>
    <submittedName>
        <fullName evidence="4">Response receiver CheY associated with MCPs of classes 40H and 40+24H</fullName>
    </submittedName>
</protein>
<dbReference type="InterPro" id="IPR011006">
    <property type="entry name" value="CheY-like_superfamily"/>
</dbReference>
<name>Q39RS9_GEOMG</name>
<dbReference type="Pfam" id="PF00072">
    <property type="entry name" value="Response_reg"/>
    <property type="match status" value="1"/>
</dbReference>
<gene>
    <name evidence="4" type="primary">cheY64H-2</name>
    <name evidence="4" type="ordered locus">Gmet_2827</name>
</gene>
<evidence type="ECO:0000259" key="3">
    <source>
        <dbReference type="PROSITE" id="PS50110"/>
    </source>
</evidence>
<evidence type="ECO:0000313" key="5">
    <source>
        <dbReference type="Proteomes" id="UP000007073"/>
    </source>
</evidence>
<reference evidence="4 5" key="1">
    <citation type="submission" date="2005-10" db="EMBL/GenBank/DDBJ databases">
        <title>Complete sequence of Geobacter metallireducens GS-15.</title>
        <authorList>
            <consortium name="US DOE Joint Genome Institute"/>
            <person name="Copeland A."/>
            <person name="Lucas S."/>
            <person name="Lapidus A."/>
            <person name="Barry K."/>
            <person name="Detter J.C."/>
            <person name="Glavina T."/>
            <person name="Hammon N."/>
            <person name="Israni S."/>
            <person name="Pitluck S."/>
            <person name="Di Bartolo G."/>
            <person name="Chain P."/>
            <person name="Schmutz J."/>
            <person name="Larimer F."/>
            <person name="Land M."/>
            <person name="Kyrpides N."/>
            <person name="Ivanova N."/>
            <person name="Richardson P."/>
        </authorList>
    </citation>
    <scope>NUCLEOTIDE SEQUENCE [LARGE SCALE GENOMIC DNA]</scope>
    <source>
        <strain evidence="5">ATCC 53774 / DSM 7210 / GS-15</strain>
    </source>
</reference>
<dbReference type="AlphaFoldDB" id="Q39RS9"/>
<evidence type="ECO:0000256" key="1">
    <source>
        <dbReference type="ARBA" id="ARBA00022553"/>
    </source>
</evidence>
<proteinExistence type="predicted"/>
<dbReference type="PANTHER" id="PTHR44591">
    <property type="entry name" value="STRESS RESPONSE REGULATOR PROTEIN 1"/>
    <property type="match status" value="1"/>
</dbReference>
<dbReference type="InterPro" id="IPR001789">
    <property type="entry name" value="Sig_transdc_resp-reg_receiver"/>
</dbReference>
<dbReference type="SMART" id="SM00448">
    <property type="entry name" value="REC"/>
    <property type="match status" value="1"/>
</dbReference>
<dbReference type="InterPro" id="IPR050595">
    <property type="entry name" value="Bact_response_regulator"/>
</dbReference>
<evidence type="ECO:0000256" key="2">
    <source>
        <dbReference type="PROSITE-ProRule" id="PRU00169"/>
    </source>
</evidence>
<dbReference type="PANTHER" id="PTHR44591:SF3">
    <property type="entry name" value="RESPONSE REGULATORY DOMAIN-CONTAINING PROTEIN"/>
    <property type="match status" value="1"/>
</dbReference>
<dbReference type="EMBL" id="CP000148">
    <property type="protein sequence ID" value="ABB33045.1"/>
    <property type="molecule type" value="Genomic_DNA"/>
</dbReference>
<dbReference type="Gene3D" id="3.40.50.2300">
    <property type="match status" value="1"/>
</dbReference>
<dbReference type="eggNOG" id="COG0745">
    <property type="taxonomic scope" value="Bacteria"/>
</dbReference>